<dbReference type="KEGG" id="pcl:Pcal_1144"/>
<protein>
    <recommendedName>
        <fullName evidence="3">DUF309 domain-containing protein</fullName>
    </recommendedName>
</protein>
<dbReference type="EMBL" id="CP000561">
    <property type="protein sequence ID" value="ABO08569.1"/>
    <property type="molecule type" value="Genomic_DNA"/>
</dbReference>
<gene>
    <name evidence="1" type="ordered locus">Pcal_1144</name>
</gene>
<dbReference type="STRING" id="410359.Pcal_1144"/>
<evidence type="ECO:0008006" key="3">
    <source>
        <dbReference type="Google" id="ProtNLM"/>
    </source>
</evidence>
<dbReference type="InterPro" id="IPR023203">
    <property type="entry name" value="TTHA0068_sf"/>
</dbReference>
<dbReference type="AlphaFoldDB" id="A3MVA2"/>
<dbReference type="Proteomes" id="UP000001431">
    <property type="component" value="Chromosome"/>
</dbReference>
<dbReference type="eggNOG" id="arCOG03705">
    <property type="taxonomic scope" value="Archaea"/>
</dbReference>
<evidence type="ECO:0000313" key="2">
    <source>
        <dbReference type="Proteomes" id="UP000001431"/>
    </source>
</evidence>
<dbReference type="HOGENOM" id="CLU_1465195_0_0_2"/>
<accession>A3MVA2</accession>
<name>A3MVA2_PYRCJ</name>
<reference evidence="1" key="1">
    <citation type="submission" date="2007-02" db="EMBL/GenBank/DDBJ databases">
        <title>Complete sequence of Pyrobaculum calidifontis JCM 11548.</title>
        <authorList>
            <consortium name="US DOE Joint Genome Institute"/>
            <person name="Copeland A."/>
            <person name="Lucas S."/>
            <person name="Lapidus A."/>
            <person name="Barry K."/>
            <person name="Glavina del Rio T."/>
            <person name="Dalin E."/>
            <person name="Tice H."/>
            <person name="Pitluck S."/>
            <person name="Chain P."/>
            <person name="Malfatti S."/>
            <person name="Shin M."/>
            <person name="Vergez L."/>
            <person name="Schmutz J."/>
            <person name="Larimer F."/>
            <person name="Land M."/>
            <person name="Hauser L."/>
            <person name="Kyrpides N."/>
            <person name="Mikhailova N."/>
            <person name="Cozen A.E."/>
            <person name="Fitz-Gibbon S.T."/>
            <person name="House C.H."/>
            <person name="Saltikov C."/>
            <person name="Lowe T.M."/>
            <person name="Richardson P."/>
        </authorList>
    </citation>
    <scope>NUCLEOTIDE SEQUENCE [LARGE SCALE GENOMIC DNA]</scope>
    <source>
        <strain evidence="1">JCM 11548</strain>
    </source>
</reference>
<evidence type="ECO:0000313" key="1">
    <source>
        <dbReference type="EMBL" id="ABO08569.1"/>
    </source>
</evidence>
<dbReference type="SUPFAM" id="SSF140663">
    <property type="entry name" value="TTHA0068-like"/>
    <property type="match status" value="1"/>
</dbReference>
<dbReference type="Pfam" id="PF03745">
    <property type="entry name" value="DUF309"/>
    <property type="match status" value="1"/>
</dbReference>
<proteinExistence type="predicted"/>
<organism evidence="1 2">
    <name type="scientific">Pyrobaculum calidifontis (strain DSM 21063 / JCM 11548 / VA1)</name>
    <dbReference type="NCBI Taxonomy" id="410359"/>
    <lineage>
        <taxon>Archaea</taxon>
        <taxon>Thermoproteota</taxon>
        <taxon>Thermoprotei</taxon>
        <taxon>Thermoproteales</taxon>
        <taxon>Thermoproteaceae</taxon>
        <taxon>Pyrobaculum</taxon>
    </lineage>
</organism>
<dbReference type="OrthoDB" id="28179at2157"/>
<dbReference type="GeneID" id="4908787"/>
<keyword evidence="2" id="KW-1185">Reference proteome</keyword>
<dbReference type="InterPro" id="IPR005500">
    <property type="entry name" value="DUF309"/>
</dbReference>
<sequence>MRYLLIVENPGYTVKNRPHLLKELRAHLPVIALRIATRHIEVDVKGADPQEARKIVERILGGSVVEVVDITFEEVKGGVEDYVRLFNQERFWEAHNALEGLWRSTRNPTLQGLIMLAAAFVKLQEGQLDKFETLIKEAVGLITEDVGCIRAKELREKALAALVQKAPFRIECS</sequence>
<dbReference type="Gene3D" id="1.10.3450.10">
    <property type="entry name" value="TTHA0068-like"/>
    <property type="match status" value="1"/>
</dbReference>
<dbReference type="RefSeq" id="WP_011849827.1">
    <property type="nucleotide sequence ID" value="NC_009073.1"/>
</dbReference>